<dbReference type="EMBL" id="AP013545">
    <property type="protein sequence ID" value="BAQ94301.1"/>
    <property type="molecule type" value="Genomic_DNA"/>
</dbReference>
<reference evidence="1 2" key="1">
    <citation type="journal article" date="2013" name="PLoS Genet.">
        <title>Expanding the Marine Virosphere Using Metagenomics.</title>
        <authorList>
            <person name="Mizuno C.M."/>
            <person name="Rodriguez-Valera F."/>
            <person name="Kimes N.E."/>
            <person name="Ghai R."/>
        </authorList>
    </citation>
    <scope>NUCLEOTIDE SEQUENCE [LARGE SCALE GENOMIC DNA]</scope>
    <source>
        <strain evidence="1">UvMED-CGR-U-MedDCM-OCT-S46-C10</strain>
    </source>
</reference>
<evidence type="ECO:0000313" key="1">
    <source>
        <dbReference type="EMBL" id="BAQ94301.1"/>
    </source>
</evidence>
<dbReference type="Proteomes" id="UP000504935">
    <property type="component" value="Segment"/>
</dbReference>
<accession>A0A6S4P7U7</accession>
<dbReference type="GeneID" id="55412419"/>
<dbReference type="KEGG" id="vg:55412419"/>
<proteinExistence type="predicted"/>
<sequence>MKLSEIVKITRVLSDKKTPCDIVNFLESEHYSESLQKNICYGDLDLYHVLRIFLKYSRDNLESNANTTATINRLETKLSSIRQITG</sequence>
<keyword evidence="2" id="KW-1185">Reference proteome</keyword>
<organism evidence="1 2">
    <name type="scientific">uncultured phage MedDCM-OCT-S46-C10</name>
    <dbReference type="NCBI Taxonomy" id="2741074"/>
    <lineage>
        <taxon>Viruses</taxon>
        <taxon>Duplodnaviria</taxon>
        <taxon>Heunggongvirae</taxon>
        <taxon>Uroviricota</taxon>
        <taxon>Caudoviricetes</taxon>
        <taxon>Autographivirales</taxon>
        <taxon>Foussvirus</taxon>
        <taxon>Foussvirus S46C10</taxon>
    </lineage>
</organism>
<name>A0A6S4P7U7_9CAUD</name>
<protein>
    <submittedName>
        <fullName evidence="1">Uncharacterized protein</fullName>
    </submittedName>
</protein>
<evidence type="ECO:0000313" key="2">
    <source>
        <dbReference type="Proteomes" id="UP000504935"/>
    </source>
</evidence>
<dbReference type="RefSeq" id="YP_009777843.1">
    <property type="nucleotide sequence ID" value="NC_047705.1"/>
</dbReference>